<dbReference type="AlphaFoldDB" id="A0A1V9VAN4"/>
<evidence type="ECO:0000313" key="3">
    <source>
        <dbReference type="EMBL" id="OQR41137.1"/>
    </source>
</evidence>
<dbReference type="GO" id="GO:0004748">
    <property type="term" value="F:ribonucleoside-diphosphate reductase activity, thioredoxin disulfide as acceptor"/>
    <property type="evidence" value="ECO:0007669"/>
    <property type="project" value="TreeGrafter"/>
</dbReference>
<dbReference type="PANTHER" id="PTHR11573:SF6">
    <property type="entry name" value="RIBONUCLEOSIDE-DIPHOSPHATE REDUCTASE LARGE SUBUNIT"/>
    <property type="match status" value="1"/>
</dbReference>
<dbReference type="GO" id="GO:0005524">
    <property type="term" value="F:ATP binding"/>
    <property type="evidence" value="ECO:0007669"/>
    <property type="project" value="TreeGrafter"/>
</dbReference>
<dbReference type="Pfam" id="PF02867">
    <property type="entry name" value="Ribonuc_red_lgC"/>
    <property type="match status" value="1"/>
</dbReference>
<feature type="non-terminal residue" evidence="3">
    <location>
        <position position="1"/>
    </location>
</feature>
<dbReference type="SUPFAM" id="SSF51998">
    <property type="entry name" value="PFL-like glycyl radical enzymes"/>
    <property type="match status" value="1"/>
</dbReference>
<proteinExistence type="inferred from homology"/>
<organism evidence="3 4">
    <name type="scientific">Aliarcobacter cryaerophilus</name>
    <dbReference type="NCBI Taxonomy" id="28198"/>
    <lineage>
        <taxon>Bacteria</taxon>
        <taxon>Pseudomonadati</taxon>
        <taxon>Campylobacterota</taxon>
        <taxon>Epsilonproteobacteria</taxon>
        <taxon>Campylobacterales</taxon>
        <taxon>Arcobacteraceae</taxon>
        <taxon>Aliarcobacter</taxon>
    </lineage>
</organism>
<comment type="caution">
    <text evidence="3">The sequence shown here is derived from an EMBL/GenBank/DDBJ whole genome shotgun (WGS) entry which is preliminary data.</text>
</comment>
<gene>
    <name evidence="3" type="ORF">AS859_07490</name>
</gene>
<evidence type="ECO:0000256" key="1">
    <source>
        <dbReference type="ARBA" id="ARBA00010406"/>
    </source>
</evidence>
<evidence type="ECO:0000313" key="4">
    <source>
        <dbReference type="Proteomes" id="UP000192599"/>
    </source>
</evidence>
<sequence>HFKKIDEIMEYISYNTILASSNLAIEKGSYPTFDGSNWSKGIMPHDHTPQAVNAIVNKDLFDNSCDWDFLREKVKKDGMRNGYLMAIASTSSFADVQKGQKAFIKLGRYSSICSLIVN</sequence>
<evidence type="ECO:0000259" key="2">
    <source>
        <dbReference type="Pfam" id="PF02867"/>
    </source>
</evidence>
<reference evidence="3 4" key="1">
    <citation type="submission" date="2017-04" db="EMBL/GenBank/DDBJ databases">
        <title>Accumulation and expression of multiple antibiotic resistance genes in Arcobacter cryaerophilus that thrives in sewage.</title>
        <authorList>
            <person name="Millar J.A."/>
            <person name="Raghavan R."/>
        </authorList>
    </citation>
    <scope>NUCLEOTIDE SEQUENCE [LARGE SCALE GENOMIC DNA]</scope>
    <source>
        <strain evidence="3 4">AZT-1</strain>
    </source>
</reference>
<dbReference type="InterPro" id="IPR039718">
    <property type="entry name" value="Rrm1"/>
</dbReference>
<dbReference type="Proteomes" id="UP000192599">
    <property type="component" value="Unassembled WGS sequence"/>
</dbReference>
<dbReference type="PANTHER" id="PTHR11573">
    <property type="entry name" value="RIBONUCLEOSIDE-DIPHOSPHATE REDUCTASE LARGE CHAIN"/>
    <property type="match status" value="1"/>
</dbReference>
<accession>A0A1V9VAN4</accession>
<dbReference type="PRINTS" id="PR01183">
    <property type="entry name" value="RIBORDTASEM1"/>
</dbReference>
<comment type="similarity">
    <text evidence="1">Belongs to the ribonucleoside diphosphate reductase large chain family.</text>
</comment>
<dbReference type="InterPro" id="IPR000788">
    <property type="entry name" value="RNR_lg_C"/>
</dbReference>
<feature type="domain" description="Ribonucleotide reductase large subunit C-terminal" evidence="2">
    <location>
        <begin position="5"/>
        <end position="100"/>
    </location>
</feature>
<dbReference type="Gene3D" id="3.20.70.20">
    <property type="match status" value="1"/>
</dbReference>
<dbReference type="EMBL" id="LNTC01000101">
    <property type="protein sequence ID" value="OQR41137.1"/>
    <property type="molecule type" value="Genomic_DNA"/>
</dbReference>
<protein>
    <recommendedName>
        <fullName evidence="2">Ribonucleotide reductase large subunit C-terminal domain-containing protein</fullName>
    </recommendedName>
</protein>
<name>A0A1V9VAN4_9BACT</name>
<dbReference type="GO" id="GO:0005971">
    <property type="term" value="C:ribonucleoside-diphosphate reductase complex"/>
    <property type="evidence" value="ECO:0007669"/>
    <property type="project" value="TreeGrafter"/>
</dbReference>
<dbReference type="GO" id="GO:0009263">
    <property type="term" value="P:deoxyribonucleotide biosynthetic process"/>
    <property type="evidence" value="ECO:0007669"/>
    <property type="project" value="TreeGrafter"/>
</dbReference>